<gene>
    <name evidence="3" type="ORF">BDP27DRAFT_1425668</name>
</gene>
<dbReference type="OrthoDB" id="3132747at2759"/>
<feature type="compositionally biased region" description="Basic residues" evidence="1">
    <location>
        <begin position="38"/>
        <end position="49"/>
    </location>
</feature>
<accession>A0A9P5PFZ9</accession>
<reference evidence="3" key="1">
    <citation type="submission" date="2020-11" db="EMBL/GenBank/DDBJ databases">
        <authorList>
            <consortium name="DOE Joint Genome Institute"/>
            <person name="Ahrendt S."/>
            <person name="Riley R."/>
            <person name="Andreopoulos W."/>
            <person name="Labutti K."/>
            <person name="Pangilinan J."/>
            <person name="Ruiz-Duenas F.J."/>
            <person name="Barrasa J.M."/>
            <person name="Sanchez-Garcia M."/>
            <person name="Camarero S."/>
            <person name="Miyauchi S."/>
            <person name="Serrano A."/>
            <person name="Linde D."/>
            <person name="Babiker R."/>
            <person name="Drula E."/>
            <person name="Ayuso-Fernandez I."/>
            <person name="Pacheco R."/>
            <person name="Padilla G."/>
            <person name="Ferreira P."/>
            <person name="Barriuso J."/>
            <person name="Kellner H."/>
            <person name="Castanera R."/>
            <person name="Alfaro M."/>
            <person name="Ramirez L."/>
            <person name="Pisabarro A.G."/>
            <person name="Kuo A."/>
            <person name="Tritt A."/>
            <person name="Lipzen A."/>
            <person name="He G."/>
            <person name="Yan M."/>
            <person name="Ng V."/>
            <person name="Cullen D."/>
            <person name="Martin F."/>
            <person name="Rosso M.-N."/>
            <person name="Henrissat B."/>
            <person name="Hibbett D."/>
            <person name="Martinez A.T."/>
            <person name="Grigoriev I.V."/>
        </authorList>
    </citation>
    <scope>NUCLEOTIDE SEQUENCE</scope>
    <source>
        <strain evidence="3">AH 40177</strain>
    </source>
</reference>
<feature type="domain" description="Tet-like 2OG-Fe(II) oxygenase" evidence="2">
    <location>
        <begin position="177"/>
        <end position="389"/>
    </location>
</feature>
<comment type="caution">
    <text evidence="3">The sequence shown here is derived from an EMBL/GenBank/DDBJ whole genome shotgun (WGS) entry which is preliminary data.</text>
</comment>
<sequence length="449" mass="51135">MDKPPHPSLPVKPMVQIRQQKTRNLQESKIDPDSDKPKRTKSQMRRDRHRKLEEAKAYDLRAWAESQNLNVLSDRELYDKLALILHKYSGLNDVQVIGIDPTDHIHYLQRLKDLERKRCHPLVLDDEDFPLDETRLIYQPGTSFSSMKEIEREEIKENLYTMMLYSEAADAITNSGTQTLKQPKKHGTNTETDGQGKPYPKPGKMYAAGWHRTMGERGVDVCWYSVLKPYGIKAREIAIEKFANATAKLAGVAKFFRKSLTELYPLGQKMLEDHAERFDVPSFDQLSLLEKGTPVENMPFANSLTITNGDFANYQHMDADAIEVAYGMWWAAKKVNGGWVLDDDCDHDKIKGGQFLIGEYGIAIDFEKASGLVEIYWRGKVDHHGTLTSVSQPGYTRFGTSIQITRKLVQGVQAWEKHGKDPNRVVDVGERLESAEASLARAREKGKQK</sequence>
<evidence type="ECO:0000256" key="1">
    <source>
        <dbReference type="SAM" id="MobiDB-lite"/>
    </source>
</evidence>
<name>A0A9P5PFZ9_9AGAR</name>
<protein>
    <recommendedName>
        <fullName evidence="2">Tet-like 2OG-Fe(II) oxygenase domain-containing protein</fullName>
    </recommendedName>
</protein>
<feature type="region of interest" description="Disordered" evidence="1">
    <location>
        <begin position="1"/>
        <end position="51"/>
    </location>
</feature>
<feature type="compositionally biased region" description="Basic and acidic residues" evidence="1">
    <location>
        <begin position="24"/>
        <end position="37"/>
    </location>
</feature>
<dbReference type="AlphaFoldDB" id="A0A9P5PFZ9"/>
<feature type="region of interest" description="Disordered" evidence="1">
    <location>
        <begin position="176"/>
        <end position="202"/>
    </location>
</feature>
<evidence type="ECO:0000313" key="3">
    <source>
        <dbReference type="EMBL" id="KAF9064566.1"/>
    </source>
</evidence>
<dbReference type="InterPro" id="IPR046798">
    <property type="entry name" value="2OG-FeII_Oxy_6"/>
</dbReference>
<organism evidence="3 4">
    <name type="scientific">Rhodocollybia butyracea</name>
    <dbReference type="NCBI Taxonomy" id="206335"/>
    <lineage>
        <taxon>Eukaryota</taxon>
        <taxon>Fungi</taxon>
        <taxon>Dikarya</taxon>
        <taxon>Basidiomycota</taxon>
        <taxon>Agaricomycotina</taxon>
        <taxon>Agaricomycetes</taxon>
        <taxon>Agaricomycetidae</taxon>
        <taxon>Agaricales</taxon>
        <taxon>Marasmiineae</taxon>
        <taxon>Omphalotaceae</taxon>
        <taxon>Rhodocollybia</taxon>
    </lineage>
</organism>
<dbReference type="Proteomes" id="UP000772434">
    <property type="component" value="Unassembled WGS sequence"/>
</dbReference>
<evidence type="ECO:0000259" key="2">
    <source>
        <dbReference type="Pfam" id="PF20515"/>
    </source>
</evidence>
<dbReference type="Pfam" id="PF20515">
    <property type="entry name" value="2OG-FeII_Oxy_6"/>
    <property type="match status" value="1"/>
</dbReference>
<keyword evidence="4" id="KW-1185">Reference proteome</keyword>
<feature type="compositionally biased region" description="Pro residues" evidence="1">
    <location>
        <begin position="1"/>
        <end position="10"/>
    </location>
</feature>
<dbReference type="EMBL" id="JADNRY010000120">
    <property type="protein sequence ID" value="KAF9064566.1"/>
    <property type="molecule type" value="Genomic_DNA"/>
</dbReference>
<evidence type="ECO:0000313" key="4">
    <source>
        <dbReference type="Proteomes" id="UP000772434"/>
    </source>
</evidence>
<proteinExistence type="predicted"/>